<sequence>MTGNGGSESPGSHFDGWNTRVSELRGLYLQIQDIATDAESLLGSPATSSSRLGRLASTGSVLERETFRVMVLGEFSSGKSTLINALLGRKLLPTKANPATAFTTLLRWGEHERAELYRNADRTGGVTVTTIEEFQHEVSLQLDADGASREPSFALAVVSQPLDLLRRSVELVDSAGLNESPTREQVTLQFLEQVDAVLFVTDASRAFNMTETDSYLAHVRRLGHRQIFYVVNQFDRIDEDEQAEVMARCRHSVARFGDSGGPLGDNVFFVSAKNALKARLAQNEAGVRASGIVELEKALETFCMLDAARVKFVRIGEFLRENAIGLRQHLQEQSGILLRSTAGLRESLEQSQAVRDALRRSIREIREVIDRWIEDMEDQIRSRVALFLQELAAEVPGWPIATNPSRSTVGRLFPVTRSGREEYARKLGDSYTITLQRRLQLFAKGTLEGELTKRQEELGRQLTPLLQHHEAAFADLRTDLSGVRIEPAPDFLLRTLALSIGWGESGRTRAEDIPLPYRPGPMLGVGTGAGIFGVAGLAGLLSLGVAIPPLGVVLGIGAAVGPLVALGAAWLSEDKLRAKATEQFAAALLASAPHTAKAYAESRATNLREVWHGIANTLESSLEELVDGVQRTIDASRLDEQQKQHLRDALYAHEQRLTTIEKSIGDFLRPYVADRLAAGGGA</sequence>
<keyword evidence="5 6" id="KW-0472">Membrane</keyword>
<comment type="caution">
    <text evidence="8">The sequence shown here is derived from an EMBL/GenBank/DDBJ whole genome shotgun (WGS) entry which is preliminary data.</text>
</comment>
<keyword evidence="9" id="KW-1185">Reference proteome</keyword>
<comment type="subcellular location">
    <subcellularLocation>
        <location evidence="1">Membrane</location>
    </subcellularLocation>
</comment>
<dbReference type="GO" id="GO:0016020">
    <property type="term" value="C:membrane"/>
    <property type="evidence" value="ECO:0007669"/>
    <property type="project" value="UniProtKB-SubCell"/>
</dbReference>
<keyword evidence="6" id="KW-1133">Transmembrane helix</keyword>
<keyword evidence="6" id="KW-0812">Transmembrane</keyword>
<protein>
    <recommendedName>
        <fullName evidence="7">Dynamin N-terminal domain-containing protein</fullName>
    </recommendedName>
</protein>
<name>A0A2V4MZA2_9ACTN</name>
<organism evidence="8 9">
    <name type="scientific">Streptomyces tateyamensis</name>
    <dbReference type="NCBI Taxonomy" id="565073"/>
    <lineage>
        <taxon>Bacteria</taxon>
        <taxon>Bacillati</taxon>
        <taxon>Actinomycetota</taxon>
        <taxon>Actinomycetes</taxon>
        <taxon>Kitasatosporales</taxon>
        <taxon>Streptomycetaceae</taxon>
        <taxon>Streptomyces</taxon>
    </lineage>
</organism>
<feature type="transmembrane region" description="Helical" evidence="6">
    <location>
        <begin position="523"/>
        <end position="546"/>
    </location>
</feature>
<accession>A0A2V4MZA2</accession>
<dbReference type="Pfam" id="PF00350">
    <property type="entry name" value="Dynamin_N"/>
    <property type="match status" value="1"/>
</dbReference>
<dbReference type="GO" id="GO:0005525">
    <property type="term" value="F:GTP binding"/>
    <property type="evidence" value="ECO:0007669"/>
    <property type="project" value="UniProtKB-KW"/>
</dbReference>
<reference evidence="8 9" key="1">
    <citation type="submission" date="2018-03" db="EMBL/GenBank/DDBJ databases">
        <title>Bioinformatic expansion and discovery of thiopeptide antibiotics.</title>
        <authorList>
            <person name="Schwalen C.J."/>
            <person name="Hudson G.A."/>
            <person name="Mitchell D.A."/>
        </authorList>
    </citation>
    <scope>NUCLEOTIDE SEQUENCE [LARGE SCALE GENOMIC DNA]</scope>
    <source>
        <strain evidence="8 9">ATCC 21389</strain>
    </source>
</reference>
<dbReference type="AlphaFoldDB" id="A0A2V4MZA2"/>
<dbReference type="PANTHER" id="PTHR10465:SF0">
    <property type="entry name" value="SARCALUMENIN"/>
    <property type="match status" value="1"/>
</dbReference>
<dbReference type="PANTHER" id="PTHR10465">
    <property type="entry name" value="TRANSMEMBRANE GTPASE FZO1"/>
    <property type="match status" value="1"/>
</dbReference>
<evidence type="ECO:0000313" key="8">
    <source>
        <dbReference type="EMBL" id="PYC76759.1"/>
    </source>
</evidence>
<keyword evidence="4" id="KW-0342">GTP-binding</keyword>
<evidence type="ECO:0000256" key="5">
    <source>
        <dbReference type="ARBA" id="ARBA00023136"/>
    </source>
</evidence>
<evidence type="ECO:0000259" key="7">
    <source>
        <dbReference type="Pfam" id="PF00350"/>
    </source>
</evidence>
<dbReference type="CDD" id="cd09912">
    <property type="entry name" value="DLP_2"/>
    <property type="match status" value="1"/>
</dbReference>
<dbReference type="Proteomes" id="UP000248039">
    <property type="component" value="Unassembled WGS sequence"/>
</dbReference>
<dbReference type="InterPro" id="IPR045063">
    <property type="entry name" value="Dynamin_N"/>
</dbReference>
<evidence type="ECO:0000256" key="1">
    <source>
        <dbReference type="ARBA" id="ARBA00004370"/>
    </source>
</evidence>
<evidence type="ECO:0000256" key="4">
    <source>
        <dbReference type="ARBA" id="ARBA00023134"/>
    </source>
</evidence>
<gene>
    <name evidence="8" type="ORF">C7C46_21480</name>
</gene>
<evidence type="ECO:0000256" key="6">
    <source>
        <dbReference type="SAM" id="Phobius"/>
    </source>
</evidence>
<dbReference type="InterPro" id="IPR027094">
    <property type="entry name" value="Mitofusin_fam"/>
</dbReference>
<dbReference type="SUPFAM" id="SSF52540">
    <property type="entry name" value="P-loop containing nucleoside triphosphate hydrolases"/>
    <property type="match status" value="1"/>
</dbReference>
<keyword evidence="3" id="KW-0378">Hydrolase</keyword>
<dbReference type="GO" id="GO:0003924">
    <property type="term" value="F:GTPase activity"/>
    <property type="evidence" value="ECO:0007669"/>
    <property type="project" value="InterPro"/>
</dbReference>
<proteinExistence type="predicted"/>
<feature type="transmembrane region" description="Helical" evidence="6">
    <location>
        <begin position="552"/>
        <end position="571"/>
    </location>
</feature>
<dbReference type="EMBL" id="PYBW01000081">
    <property type="protein sequence ID" value="PYC76759.1"/>
    <property type="molecule type" value="Genomic_DNA"/>
</dbReference>
<evidence type="ECO:0000256" key="2">
    <source>
        <dbReference type="ARBA" id="ARBA00022741"/>
    </source>
</evidence>
<keyword evidence="2" id="KW-0547">Nucleotide-binding</keyword>
<dbReference type="GO" id="GO:0008053">
    <property type="term" value="P:mitochondrial fusion"/>
    <property type="evidence" value="ECO:0007669"/>
    <property type="project" value="TreeGrafter"/>
</dbReference>
<feature type="domain" description="Dynamin N-terminal" evidence="7">
    <location>
        <begin position="69"/>
        <end position="232"/>
    </location>
</feature>
<evidence type="ECO:0000256" key="3">
    <source>
        <dbReference type="ARBA" id="ARBA00022801"/>
    </source>
</evidence>
<evidence type="ECO:0000313" key="9">
    <source>
        <dbReference type="Proteomes" id="UP000248039"/>
    </source>
</evidence>
<dbReference type="Gene3D" id="3.40.50.300">
    <property type="entry name" value="P-loop containing nucleotide triphosphate hydrolases"/>
    <property type="match status" value="1"/>
</dbReference>
<dbReference type="InterPro" id="IPR027417">
    <property type="entry name" value="P-loop_NTPase"/>
</dbReference>